<proteinExistence type="predicted"/>
<evidence type="ECO:0000313" key="1">
    <source>
        <dbReference type="EMBL" id="PSK99046.1"/>
    </source>
</evidence>
<dbReference type="EMBL" id="PYGA01000004">
    <property type="protein sequence ID" value="PSK99046.1"/>
    <property type="molecule type" value="Genomic_DNA"/>
</dbReference>
<reference evidence="1 2" key="1">
    <citation type="submission" date="2018-03" db="EMBL/GenBank/DDBJ databases">
        <title>Genomic Encyclopedia of Archaeal and Bacterial Type Strains, Phase II (KMG-II): from individual species to whole genera.</title>
        <authorList>
            <person name="Goeker M."/>
        </authorList>
    </citation>
    <scope>NUCLEOTIDE SEQUENCE [LARGE SCALE GENOMIC DNA]</scope>
    <source>
        <strain evidence="1 2">DSM 45312</strain>
    </source>
</reference>
<comment type="caution">
    <text evidence="1">The sequence shown here is derived from an EMBL/GenBank/DDBJ whole genome shotgun (WGS) entry which is preliminary data.</text>
</comment>
<evidence type="ECO:0000313" key="2">
    <source>
        <dbReference type="Proteomes" id="UP000240542"/>
    </source>
</evidence>
<organism evidence="1 2">
    <name type="scientific">Murinocardiopsis flavida</name>
    <dbReference type="NCBI Taxonomy" id="645275"/>
    <lineage>
        <taxon>Bacteria</taxon>
        <taxon>Bacillati</taxon>
        <taxon>Actinomycetota</taxon>
        <taxon>Actinomycetes</taxon>
        <taxon>Streptosporangiales</taxon>
        <taxon>Nocardiopsidaceae</taxon>
        <taxon>Murinocardiopsis</taxon>
    </lineage>
</organism>
<dbReference type="Proteomes" id="UP000240542">
    <property type="component" value="Unassembled WGS sequence"/>
</dbReference>
<keyword evidence="2" id="KW-1185">Reference proteome</keyword>
<name>A0A2P8DPB3_9ACTN</name>
<evidence type="ECO:0008006" key="3">
    <source>
        <dbReference type="Google" id="ProtNLM"/>
    </source>
</evidence>
<protein>
    <recommendedName>
        <fullName evidence="3">Phage terminase</fullName>
    </recommendedName>
</protein>
<sequence>MDRHPFRLAEWQEHEILRPLFSEVTWDIQAQYYVRRFRNDYLSISRKCGKSELAAGVALYLLVAVG</sequence>
<gene>
    <name evidence="1" type="ORF">CLV63_104270</name>
</gene>
<dbReference type="AlphaFoldDB" id="A0A2P8DPB3"/>
<accession>A0A2P8DPB3</accession>